<evidence type="ECO:0000256" key="11">
    <source>
        <dbReference type="ARBA" id="ARBA00022692"/>
    </source>
</evidence>
<protein>
    <recommendedName>
        <fullName evidence="7 18">Phosphatidate cytidylyltransferase</fullName>
        <ecNumber evidence="6 18">2.7.7.41</ecNumber>
    </recommendedName>
</protein>
<evidence type="ECO:0000256" key="19">
    <source>
        <dbReference type="SAM" id="Phobius"/>
    </source>
</evidence>
<dbReference type="EMBL" id="BSNJ01000002">
    <property type="protein sequence ID" value="GLQ20290.1"/>
    <property type="molecule type" value="Genomic_DNA"/>
</dbReference>
<organism evidence="20 21">
    <name type="scientific">Algimonas porphyrae</name>
    <dbReference type="NCBI Taxonomy" id="1128113"/>
    <lineage>
        <taxon>Bacteria</taxon>
        <taxon>Pseudomonadati</taxon>
        <taxon>Pseudomonadota</taxon>
        <taxon>Alphaproteobacteria</taxon>
        <taxon>Maricaulales</taxon>
        <taxon>Robiginitomaculaceae</taxon>
        <taxon>Algimonas</taxon>
    </lineage>
</organism>
<keyword evidence="14" id="KW-0443">Lipid metabolism</keyword>
<evidence type="ECO:0000256" key="4">
    <source>
        <dbReference type="ARBA" id="ARBA00005189"/>
    </source>
</evidence>
<evidence type="ECO:0000256" key="2">
    <source>
        <dbReference type="ARBA" id="ARBA00004651"/>
    </source>
</evidence>
<feature type="transmembrane region" description="Helical" evidence="19">
    <location>
        <begin position="206"/>
        <end position="224"/>
    </location>
</feature>
<keyword evidence="17" id="KW-1208">Phospholipid metabolism</keyword>
<evidence type="ECO:0000256" key="17">
    <source>
        <dbReference type="ARBA" id="ARBA00023264"/>
    </source>
</evidence>
<evidence type="ECO:0000256" key="7">
    <source>
        <dbReference type="ARBA" id="ARBA00019373"/>
    </source>
</evidence>
<dbReference type="Pfam" id="PF01148">
    <property type="entry name" value="CTP_transf_1"/>
    <property type="match status" value="1"/>
</dbReference>
<dbReference type="Proteomes" id="UP001161390">
    <property type="component" value="Unassembled WGS sequence"/>
</dbReference>
<feature type="transmembrane region" description="Helical" evidence="19">
    <location>
        <begin position="179"/>
        <end position="200"/>
    </location>
</feature>
<evidence type="ECO:0000256" key="1">
    <source>
        <dbReference type="ARBA" id="ARBA00001698"/>
    </source>
</evidence>
<feature type="transmembrane region" description="Helical" evidence="19">
    <location>
        <begin position="254"/>
        <end position="274"/>
    </location>
</feature>
<keyword evidence="8" id="KW-1003">Cell membrane</keyword>
<evidence type="ECO:0000313" key="21">
    <source>
        <dbReference type="Proteomes" id="UP001161390"/>
    </source>
</evidence>
<comment type="caution">
    <text evidence="20">The sequence shown here is derived from an EMBL/GenBank/DDBJ whole genome shotgun (WGS) entry which is preliminary data.</text>
</comment>
<evidence type="ECO:0000256" key="9">
    <source>
        <dbReference type="ARBA" id="ARBA00022516"/>
    </source>
</evidence>
<evidence type="ECO:0000256" key="8">
    <source>
        <dbReference type="ARBA" id="ARBA00022475"/>
    </source>
</evidence>
<comment type="pathway">
    <text evidence="4">Lipid metabolism.</text>
</comment>
<reference evidence="20" key="2">
    <citation type="submission" date="2023-01" db="EMBL/GenBank/DDBJ databases">
        <title>Draft genome sequence of Algimonas porphyrae strain NBRC 108216.</title>
        <authorList>
            <person name="Sun Q."/>
            <person name="Mori K."/>
        </authorList>
    </citation>
    <scope>NUCLEOTIDE SEQUENCE</scope>
    <source>
        <strain evidence="20">NBRC 108216</strain>
    </source>
</reference>
<keyword evidence="13 19" id="KW-1133">Transmembrane helix</keyword>
<evidence type="ECO:0000256" key="12">
    <source>
        <dbReference type="ARBA" id="ARBA00022695"/>
    </source>
</evidence>
<reference evidence="20" key="1">
    <citation type="journal article" date="2014" name="Int. J. Syst. Evol. Microbiol.">
        <title>Complete genome of a new Firmicutes species belonging to the dominant human colonic microbiota ('Ruminococcus bicirculans') reveals two chromosomes and a selective capacity to utilize plant glucans.</title>
        <authorList>
            <consortium name="NISC Comparative Sequencing Program"/>
            <person name="Wegmann U."/>
            <person name="Louis P."/>
            <person name="Goesmann A."/>
            <person name="Henrissat B."/>
            <person name="Duncan S.H."/>
            <person name="Flint H.J."/>
        </authorList>
    </citation>
    <scope>NUCLEOTIDE SEQUENCE</scope>
    <source>
        <strain evidence="20">NBRC 108216</strain>
    </source>
</reference>
<feature type="transmembrane region" description="Helical" evidence="19">
    <location>
        <begin position="85"/>
        <end position="103"/>
    </location>
</feature>
<proteinExistence type="inferred from homology"/>
<keyword evidence="9" id="KW-0444">Lipid biosynthesis</keyword>
<evidence type="ECO:0000256" key="5">
    <source>
        <dbReference type="ARBA" id="ARBA00010185"/>
    </source>
</evidence>
<dbReference type="PANTHER" id="PTHR46382:SF1">
    <property type="entry name" value="PHOSPHATIDATE CYTIDYLYLTRANSFERASE"/>
    <property type="match status" value="1"/>
</dbReference>
<keyword evidence="10 18" id="KW-0808">Transferase</keyword>
<keyword evidence="12 18" id="KW-0548">Nucleotidyltransferase</keyword>
<sequence length="275" mass="28891">MVEVPGTRWKNLGPRLLTAIVLVLICIAPFYIGGFVWALLVALIAVRIMYEWMRMTDPDAGLIGQSIAMIGLVVSLVYAVQGLPVWAIAALCVATFFAVAERLPRGGTGWTAIGLPYVILPAVLLILLRGSDVGFDTRGFTQLIFIIVIVIAADVGAYFGGSSIGGPKLAPKLSPNKTWSGVVCGLIFASVVAVIAGLFIGLPISLSVLLAVPIVVFSVVGDLLESTVKRRVGIKDTGTLLPGHGGLLDRLDSLMLAVVGGALLFMLIGDSWPIA</sequence>
<evidence type="ECO:0000256" key="15">
    <source>
        <dbReference type="ARBA" id="ARBA00023136"/>
    </source>
</evidence>
<keyword evidence="21" id="KW-1185">Reference proteome</keyword>
<gene>
    <name evidence="20" type="primary">cdsA</name>
    <name evidence="20" type="ORF">GCM10007854_12450</name>
</gene>
<comment type="subcellular location">
    <subcellularLocation>
        <location evidence="2">Cell membrane</location>
        <topology evidence="2">Multi-pass membrane protein</topology>
    </subcellularLocation>
</comment>
<dbReference type="RefSeq" id="WP_284370723.1">
    <property type="nucleotide sequence ID" value="NZ_BSNJ01000002.1"/>
</dbReference>
<comment type="similarity">
    <text evidence="5 18">Belongs to the CDS family.</text>
</comment>
<dbReference type="GO" id="GO:0016779">
    <property type="term" value="F:nucleotidyltransferase activity"/>
    <property type="evidence" value="ECO:0007669"/>
    <property type="project" value="UniProtKB-KW"/>
</dbReference>
<comment type="catalytic activity">
    <reaction evidence="1 18">
        <text>a 1,2-diacyl-sn-glycero-3-phosphate + CTP + H(+) = a CDP-1,2-diacyl-sn-glycerol + diphosphate</text>
        <dbReference type="Rhea" id="RHEA:16229"/>
        <dbReference type="ChEBI" id="CHEBI:15378"/>
        <dbReference type="ChEBI" id="CHEBI:33019"/>
        <dbReference type="ChEBI" id="CHEBI:37563"/>
        <dbReference type="ChEBI" id="CHEBI:58332"/>
        <dbReference type="ChEBI" id="CHEBI:58608"/>
        <dbReference type="EC" id="2.7.7.41"/>
    </reaction>
</comment>
<feature type="transmembrane region" description="Helical" evidence="19">
    <location>
        <begin position="110"/>
        <end position="128"/>
    </location>
</feature>
<feature type="transmembrane region" description="Helical" evidence="19">
    <location>
        <begin position="140"/>
        <end position="159"/>
    </location>
</feature>
<evidence type="ECO:0000256" key="6">
    <source>
        <dbReference type="ARBA" id="ARBA00012487"/>
    </source>
</evidence>
<evidence type="ECO:0000256" key="10">
    <source>
        <dbReference type="ARBA" id="ARBA00022679"/>
    </source>
</evidence>
<keyword evidence="15 19" id="KW-0472">Membrane</keyword>
<keyword evidence="11 18" id="KW-0812">Transmembrane</keyword>
<dbReference type="PANTHER" id="PTHR46382">
    <property type="entry name" value="PHOSPHATIDATE CYTIDYLYLTRANSFERASE"/>
    <property type="match status" value="1"/>
</dbReference>
<feature type="transmembrane region" description="Helical" evidence="19">
    <location>
        <begin position="20"/>
        <end position="48"/>
    </location>
</feature>
<accession>A0ABQ5UZU9</accession>
<evidence type="ECO:0000256" key="13">
    <source>
        <dbReference type="ARBA" id="ARBA00022989"/>
    </source>
</evidence>
<keyword evidence="16" id="KW-0594">Phospholipid biosynthesis</keyword>
<evidence type="ECO:0000256" key="16">
    <source>
        <dbReference type="ARBA" id="ARBA00023209"/>
    </source>
</evidence>
<evidence type="ECO:0000313" key="20">
    <source>
        <dbReference type="EMBL" id="GLQ20290.1"/>
    </source>
</evidence>
<dbReference type="InterPro" id="IPR000374">
    <property type="entry name" value="PC_trans"/>
</dbReference>
<evidence type="ECO:0000256" key="3">
    <source>
        <dbReference type="ARBA" id="ARBA00005119"/>
    </source>
</evidence>
<evidence type="ECO:0000256" key="14">
    <source>
        <dbReference type="ARBA" id="ARBA00023098"/>
    </source>
</evidence>
<dbReference type="EC" id="2.7.7.41" evidence="6 18"/>
<evidence type="ECO:0000256" key="18">
    <source>
        <dbReference type="RuleBase" id="RU003938"/>
    </source>
</evidence>
<name>A0ABQ5UZU9_9PROT</name>
<comment type="pathway">
    <text evidence="3 18">Phospholipid metabolism; CDP-diacylglycerol biosynthesis; CDP-diacylglycerol from sn-glycerol 3-phosphate: step 3/3.</text>
</comment>
<dbReference type="PROSITE" id="PS01315">
    <property type="entry name" value="CDS"/>
    <property type="match status" value="1"/>
</dbReference>